<keyword evidence="7" id="KW-0627">Porphyrin biosynthesis</keyword>
<comment type="similarity">
    <text evidence="2 9">Belongs to the precorrin methyltransferase family.</text>
</comment>
<evidence type="ECO:0000313" key="11">
    <source>
        <dbReference type="EMBL" id="GAA5526005.1"/>
    </source>
</evidence>
<protein>
    <recommendedName>
        <fullName evidence="3">uroporphyrinogen-III C-methyltransferase</fullName>
        <ecNumber evidence="3">2.1.1.107</ecNumber>
    </recommendedName>
</protein>
<dbReference type="RefSeq" id="WP_345552134.1">
    <property type="nucleotide sequence ID" value="NZ_BAABRT010000024.1"/>
</dbReference>
<name>A0ABP9WSE3_9GAMM</name>
<dbReference type="NCBIfam" id="TIGR01469">
    <property type="entry name" value="cobA_cysG_Cterm"/>
    <property type="match status" value="1"/>
</dbReference>
<sequence length="320" mass="34402">MPKSITVAKCEVGFFKPNATFGYLILRSMVLSWLSAVFRRSNSLSYFLARNSERIGSTGGLTLGRSSPQGRVDLVGAGPGDPELLTRRAWNLLHQCDAVVYDALVSAELMASLPSRIERHYVGKRCGQHSVTQDEIGKLLCDLAQQGKHVVRLKGGDPLMFGRLGEELDQLIEAAIAYSVVPGIGAASGCAASVAMPLTERGLAKGLRLITASLSEAEEQLNWSDLAQEEETLVFYMGLSKASTISLKLIDAGLPANFPVLIVENGTQRQQRNISTTLQGLPVTVNTFKIQAPALIYVGKIVGKLSQRQGCLIGPGMAMT</sequence>
<dbReference type="InterPro" id="IPR014776">
    <property type="entry name" value="4pyrrole_Mease_sub2"/>
</dbReference>
<feature type="domain" description="Tetrapyrrole methylase" evidence="10">
    <location>
        <begin position="74"/>
        <end position="281"/>
    </location>
</feature>
<dbReference type="PROSITE" id="PS00840">
    <property type="entry name" value="SUMT_2"/>
    <property type="match status" value="1"/>
</dbReference>
<dbReference type="PANTHER" id="PTHR45790">
    <property type="entry name" value="SIROHEME SYNTHASE-RELATED"/>
    <property type="match status" value="1"/>
</dbReference>
<comment type="pathway">
    <text evidence="8">Porphyrin-containing compound metabolism; siroheme biosynthesis; precorrin-2 from uroporphyrinogen III: step 1/1.</text>
</comment>
<keyword evidence="4 9" id="KW-0489">Methyltransferase</keyword>
<dbReference type="InterPro" id="IPR006366">
    <property type="entry name" value="CobA/CysG_C"/>
</dbReference>
<evidence type="ECO:0000256" key="7">
    <source>
        <dbReference type="ARBA" id="ARBA00023244"/>
    </source>
</evidence>
<dbReference type="SUPFAM" id="SSF53790">
    <property type="entry name" value="Tetrapyrrole methylase"/>
    <property type="match status" value="1"/>
</dbReference>
<keyword evidence="5 9" id="KW-0808">Transferase</keyword>
<dbReference type="Gene3D" id="3.40.1010.10">
    <property type="entry name" value="Cobalt-precorrin-4 Transmethylase, Domain 1"/>
    <property type="match status" value="1"/>
</dbReference>
<evidence type="ECO:0000256" key="1">
    <source>
        <dbReference type="ARBA" id="ARBA00004953"/>
    </source>
</evidence>
<organism evidence="11 12">
    <name type="scientific">Microbulbifer aestuariivivens</name>
    <dbReference type="NCBI Taxonomy" id="1908308"/>
    <lineage>
        <taxon>Bacteria</taxon>
        <taxon>Pseudomonadati</taxon>
        <taxon>Pseudomonadota</taxon>
        <taxon>Gammaproteobacteria</taxon>
        <taxon>Cellvibrionales</taxon>
        <taxon>Microbulbiferaceae</taxon>
        <taxon>Microbulbifer</taxon>
    </lineage>
</organism>
<dbReference type="Gene3D" id="3.30.950.10">
    <property type="entry name" value="Methyltransferase, Cobalt-precorrin-4 Transmethylase, Domain 2"/>
    <property type="match status" value="1"/>
</dbReference>
<dbReference type="NCBIfam" id="NF004790">
    <property type="entry name" value="PRK06136.1"/>
    <property type="match status" value="1"/>
</dbReference>
<gene>
    <name evidence="11" type="primary">cysG_2</name>
    <name evidence="11" type="ORF">Maes01_02591</name>
</gene>
<evidence type="ECO:0000259" key="10">
    <source>
        <dbReference type="Pfam" id="PF00590"/>
    </source>
</evidence>
<comment type="caution">
    <text evidence="11">The sequence shown here is derived from an EMBL/GenBank/DDBJ whole genome shotgun (WGS) entry which is preliminary data.</text>
</comment>
<dbReference type="CDD" id="cd11642">
    <property type="entry name" value="SUMT"/>
    <property type="match status" value="1"/>
</dbReference>
<keyword evidence="6" id="KW-0949">S-adenosyl-L-methionine</keyword>
<dbReference type="Proteomes" id="UP001408594">
    <property type="component" value="Unassembled WGS sequence"/>
</dbReference>
<dbReference type="InterPro" id="IPR035996">
    <property type="entry name" value="4pyrrol_Methylase_sf"/>
</dbReference>
<dbReference type="EMBL" id="BAABRT010000024">
    <property type="protein sequence ID" value="GAA5526005.1"/>
    <property type="molecule type" value="Genomic_DNA"/>
</dbReference>
<dbReference type="Pfam" id="PF00590">
    <property type="entry name" value="TP_methylase"/>
    <property type="match status" value="1"/>
</dbReference>
<evidence type="ECO:0000256" key="5">
    <source>
        <dbReference type="ARBA" id="ARBA00022679"/>
    </source>
</evidence>
<evidence type="ECO:0000256" key="9">
    <source>
        <dbReference type="RuleBase" id="RU003960"/>
    </source>
</evidence>
<dbReference type="EC" id="2.1.1.107" evidence="3"/>
<evidence type="ECO:0000256" key="6">
    <source>
        <dbReference type="ARBA" id="ARBA00022691"/>
    </source>
</evidence>
<dbReference type="PANTHER" id="PTHR45790:SF1">
    <property type="entry name" value="SIROHEME SYNTHASE"/>
    <property type="match status" value="1"/>
</dbReference>
<accession>A0ABP9WSE3</accession>
<evidence type="ECO:0000256" key="8">
    <source>
        <dbReference type="ARBA" id="ARBA00025705"/>
    </source>
</evidence>
<dbReference type="InterPro" id="IPR050161">
    <property type="entry name" value="Siro_Cobalamin_biosynth"/>
</dbReference>
<evidence type="ECO:0000256" key="4">
    <source>
        <dbReference type="ARBA" id="ARBA00022603"/>
    </source>
</evidence>
<evidence type="ECO:0000313" key="12">
    <source>
        <dbReference type="Proteomes" id="UP001408594"/>
    </source>
</evidence>
<evidence type="ECO:0000256" key="3">
    <source>
        <dbReference type="ARBA" id="ARBA00012162"/>
    </source>
</evidence>
<dbReference type="InterPro" id="IPR014777">
    <property type="entry name" value="4pyrrole_Mease_sub1"/>
</dbReference>
<dbReference type="InterPro" id="IPR000878">
    <property type="entry name" value="4pyrrol_Mease"/>
</dbReference>
<reference evidence="11 12" key="1">
    <citation type="submission" date="2024-02" db="EMBL/GenBank/DDBJ databases">
        <title>Microbulbifer aestuariivivens NBRC 112533.</title>
        <authorList>
            <person name="Ichikawa N."/>
            <person name="Katano-Makiyama Y."/>
            <person name="Hidaka K."/>
        </authorList>
    </citation>
    <scope>NUCLEOTIDE SEQUENCE [LARGE SCALE GENOMIC DNA]</scope>
    <source>
        <strain evidence="11 12">NBRC 112533</strain>
    </source>
</reference>
<proteinExistence type="inferred from homology"/>
<comment type="pathway">
    <text evidence="1">Cofactor biosynthesis; adenosylcobalamin biosynthesis.</text>
</comment>
<evidence type="ECO:0000256" key="2">
    <source>
        <dbReference type="ARBA" id="ARBA00005879"/>
    </source>
</evidence>
<dbReference type="InterPro" id="IPR003043">
    <property type="entry name" value="Uropor_MeTrfase_CS"/>
</dbReference>
<keyword evidence="12" id="KW-1185">Reference proteome</keyword>